<protein>
    <submittedName>
        <fullName evidence="2">Uncharacterized protein</fullName>
    </submittedName>
</protein>
<keyword evidence="1" id="KW-0812">Transmembrane</keyword>
<dbReference type="Proteomes" id="UP000011885">
    <property type="component" value="Unassembled WGS sequence"/>
</dbReference>
<keyword evidence="1" id="KW-0472">Membrane</keyword>
<dbReference type="PATRIC" id="fig|1263870.3.peg.6979"/>
<evidence type="ECO:0000313" key="3">
    <source>
        <dbReference type="Proteomes" id="UP000011885"/>
    </source>
</evidence>
<gene>
    <name evidence="2" type="ORF">RSSM_06579</name>
</gene>
<name>M5U7Q4_9BACT</name>
<evidence type="ECO:0000313" key="2">
    <source>
        <dbReference type="EMBL" id="EMI51983.1"/>
    </source>
</evidence>
<organism evidence="2 3">
    <name type="scientific">Rhodopirellula sallentina SM41</name>
    <dbReference type="NCBI Taxonomy" id="1263870"/>
    <lineage>
        <taxon>Bacteria</taxon>
        <taxon>Pseudomonadati</taxon>
        <taxon>Planctomycetota</taxon>
        <taxon>Planctomycetia</taxon>
        <taxon>Pirellulales</taxon>
        <taxon>Pirellulaceae</taxon>
        <taxon>Rhodopirellula</taxon>
    </lineage>
</organism>
<dbReference type="AlphaFoldDB" id="M5U7Q4"/>
<evidence type="ECO:0000256" key="1">
    <source>
        <dbReference type="SAM" id="Phobius"/>
    </source>
</evidence>
<accession>M5U7Q4</accession>
<dbReference type="EMBL" id="ANOH01000461">
    <property type="protein sequence ID" value="EMI51983.1"/>
    <property type="molecule type" value="Genomic_DNA"/>
</dbReference>
<reference evidence="2 3" key="1">
    <citation type="journal article" date="2013" name="Mar. Genomics">
        <title>Expression of sulfatases in Rhodopirellula baltica and the diversity of sulfatases in the genus Rhodopirellula.</title>
        <authorList>
            <person name="Wegner C.E."/>
            <person name="Richter-Heitmann T."/>
            <person name="Klindworth A."/>
            <person name="Klockow C."/>
            <person name="Richter M."/>
            <person name="Achstetter T."/>
            <person name="Glockner F.O."/>
            <person name="Harder J."/>
        </authorList>
    </citation>
    <scope>NUCLEOTIDE SEQUENCE [LARGE SCALE GENOMIC DNA]</scope>
    <source>
        <strain evidence="2 3">SM41</strain>
    </source>
</reference>
<keyword evidence="3" id="KW-1185">Reference proteome</keyword>
<keyword evidence="1" id="KW-1133">Transmembrane helix</keyword>
<feature type="transmembrane region" description="Helical" evidence="1">
    <location>
        <begin position="343"/>
        <end position="364"/>
    </location>
</feature>
<comment type="caution">
    <text evidence="2">The sequence shown here is derived from an EMBL/GenBank/DDBJ whole genome shotgun (WGS) entry which is preliminary data.</text>
</comment>
<sequence>MGQCADFGAVATPGFSIHNRWTDRLFASPVRCVSPGMTQEREQVIKMLFQELCEAFIGSVRLRVTHQLPHLHRQSTCHHFHPMSSHRVLSKTVAILESCKQQVFHSTRKRQRATGPAFDQRITSPKQVREALLVGRRGELVVHRPAVMSEDPRPVDAQQPLSRSDASGRVHFVTCRGQSDECMKPSPTSIDSPTRFISNHLRRASHGLANLSVGVLKPIGSAKHASATGAATDMNFKKHFQQTLDLTMAETKLFVQKCHRGVDVRSQLNSSGPDGVGGLQFVPALDMRTAATASSRVDVELPVDDHAGNIGLKLDERFGLVQFIVPAIRATRRQSNVVGFVDLLGRGSAMVFAVIFAAFASRLLRIGFAFLAERSRLAFAFAFNFLKTGREQLYLLDQHVDDRLLLFKQWLAVGTVGRDLGHIHDPRILVDLRQIHQDQFFAR</sequence>
<proteinExistence type="predicted"/>